<comment type="subunit">
    <text evidence="3">UreD, UreF and UreG form a complex that acts as a GTP-hydrolysis-dependent molecular chaperone, activating the urease apoprotein by helping to assemble the nickel containing metallocenter of UreC. The UreE protein probably delivers the nickel.</text>
</comment>
<dbReference type="STRING" id="1538553.JT25_016740"/>
<dbReference type="AlphaFoldDB" id="A0A126T7S9"/>
<sequence length="224" mass="24465">MVTDLSLLRLLQLVSPGLPIGMYSYSQGLERAVEDGWITSAEQAADWMHGLLQNGLGLVDAPILARLYEAWSENDTAAVAHWSQTLTACRETAELRAEDRQTGQALARLLVNLELPEAEAWLKHPDATLATLFALAAARWQIGKADAVTGYLWGWLENQVLCAVKLVPLGQVAGQRLLKNLAGELPALVERALNLSDTEIGGSCFGLALASSRHEMQYSRLFRS</sequence>
<dbReference type="Gene3D" id="1.10.4190.10">
    <property type="entry name" value="Urease accessory protein UreF"/>
    <property type="match status" value="1"/>
</dbReference>
<dbReference type="Proteomes" id="UP000030512">
    <property type="component" value="Chromosome"/>
</dbReference>
<evidence type="ECO:0000256" key="3">
    <source>
        <dbReference type="HAMAP-Rule" id="MF_01385"/>
    </source>
</evidence>
<dbReference type="PANTHER" id="PTHR33620">
    <property type="entry name" value="UREASE ACCESSORY PROTEIN F"/>
    <property type="match status" value="1"/>
</dbReference>
<keyword evidence="1 3" id="KW-0996">Nickel insertion</keyword>
<dbReference type="KEGG" id="mdn:JT25_016740"/>
<keyword evidence="3" id="KW-0963">Cytoplasm</keyword>
<keyword evidence="5" id="KW-1185">Reference proteome</keyword>
<evidence type="ECO:0000313" key="4">
    <source>
        <dbReference type="EMBL" id="AMK78108.1"/>
    </source>
</evidence>
<dbReference type="PANTHER" id="PTHR33620:SF1">
    <property type="entry name" value="UREASE ACCESSORY PROTEIN F"/>
    <property type="match status" value="1"/>
</dbReference>
<reference evidence="4 5" key="1">
    <citation type="journal article" date="2015" name="Environ. Microbiol.">
        <title>Methane oxidation coupled to nitrate reduction under hypoxia by the Gammaproteobacterium Methylomonas denitrificans, sp. nov. type strain FJG1.</title>
        <authorList>
            <person name="Kits K.D."/>
            <person name="Klotz M.G."/>
            <person name="Stein L.Y."/>
        </authorList>
    </citation>
    <scope>NUCLEOTIDE SEQUENCE [LARGE SCALE GENOMIC DNA]</scope>
    <source>
        <strain evidence="4 5">FJG1</strain>
    </source>
</reference>
<evidence type="ECO:0000256" key="1">
    <source>
        <dbReference type="ARBA" id="ARBA00022988"/>
    </source>
</evidence>
<keyword evidence="2 3" id="KW-0143">Chaperone</keyword>
<name>A0A126T7S9_9GAMM</name>
<dbReference type="InterPro" id="IPR038277">
    <property type="entry name" value="UreF_sf"/>
</dbReference>
<dbReference type="InterPro" id="IPR002639">
    <property type="entry name" value="UreF"/>
</dbReference>
<comment type="subcellular location">
    <subcellularLocation>
        <location evidence="3">Cytoplasm</location>
    </subcellularLocation>
</comment>
<dbReference type="GO" id="GO:0005737">
    <property type="term" value="C:cytoplasm"/>
    <property type="evidence" value="ECO:0007669"/>
    <property type="project" value="UniProtKB-SubCell"/>
</dbReference>
<dbReference type="OrthoDB" id="9798772at2"/>
<dbReference type="EMBL" id="CP014476">
    <property type="protein sequence ID" value="AMK78108.1"/>
    <property type="molecule type" value="Genomic_DNA"/>
</dbReference>
<gene>
    <name evidence="3" type="primary">ureF</name>
    <name evidence="4" type="ORF">JT25_016740</name>
</gene>
<comment type="similarity">
    <text evidence="3">Belongs to the UreF family.</text>
</comment>
<dbReference type="GO" id="GO:0016151">
    <property type="term" value="F:nickel cation binding"/>
    <property type="evidence" value="ECO:0007669"/>
    <property type="project" value="UniProtKB-UniRule"/>
</dbReference>
<dbReference type="RefSeq" id="WP_036278810.1">
    <property type="nucleotide sequence ID" value="NZ_CP014476.1"/>
</dbReference>
<evidence type="ECO:0000256" key="2">
    <source>
        <dbReference type="ARBA" id="ARBA00023186"/>
    </source>
</evidence>
<evidence type="ECO:0000313" key="5">
    <source>
        <dbReference type="Proteomes" id="UP000030512"/>
    </source>
</evidence>
<dbReference type="HAMAP" id="MF_01385">
    <property type="entry name" value="UreF"/>
    <property type="match status" value="1"/>
</dbReference>
<dbReference type="PIRSF" id="PIRSF009467">
    <property type="entry name" value="Ureas_acces_UreF"/>
    <property type="match status" value="1"/>
</dbReference>
<dbReference type="Pfam" id="PF01730">
    <property type="entry name" value="UreF"/>
    <property type="match status" value="1"/>
</dbReference>
<accession>A0A126T7S9</accession>
<protein>
    <recommendedName>
        <fullName evidence="3">Urease accessory protein UreF</fullName>
    </recommendedName>
</protein>
<proteinExistence type="inferred from homology"/>
<comment type="function">
    <text evidence="3">Required for maturation of urease via the functional incorporation of the urease nickel metallocenter.</text>
</comment>
<organism evidence="4 5">
    <name type="scientific">Methylomonas denitrificans</name>
    <dbReference type="NCBI Taxonomy" id="1538553"/>
    <lineage>
        <taxon>Bacteria</taxon>
        <taxon>Pseudomonadati</taxon>
        <taxon>Pseudomonadota</taxon>
        <taxon>Gammaproteobacteria</taxon>
        <taxon>Methylococcales</taxon>
        <taxon>Methylococcaceae</taxon>
        <taxon>Methylomonas</taxon>
    </lineage>
</organism>